<comment type="caution">
    <text evidence="5">The sequence shown here is derived from an EMBL/GenBank/DDBJ whole genome shotgun (WGS) entry which is preliminary data.</text>
</comment>
<evidence type="ECO:0000256" key="4">
    <source>
        <dbReference type="ARBA" id="ARBA00022729"/>
    </source>
</evidence>
<comment type="similarity">
    <text evidence="2">Belongs to the bacterial solute-binding protein 1 family.</text>
</comment>
<dbReference type="GO" id="GO:0030313">
    <property type="term" value="C:cell envelope"/>
    <property type="evidence" value="ECO:0007669"/>
    <property type="project" value="UniProtKB-SubCell"/>
</dbReference>
<dbReference type="PANTHER" id="PTHR43649">
    <property type="entry name" value="ARABINOSE-BINDING PROTEIN-RELATED"/>
    <property type="match status" value="1"/>
</dbReference>
<name>A0A919R9E3_9ACTN</name>
<dbReference type="SUPFAM" id="SSF53850">
    <property type="entry name" value="Periplasmic binding protein-like II"/>
    <property type="match status" value="1"/>
</dbReference>
<sequence length="479" mass="50859">MPSNIPALSSQPVPSRRDLLRGAAALAALVPFTAACATAGSGSPASGTSAAPVGRITKDNPLGVVSSEPLEVVVFKGGYGDEYAKFAGGLYRKRHPQAQIKHAGLQNVGQAMQPRLVAGDPPDVIDNTGAGRLDLAALIADGQLTDLTPLLDAPSAHDPAVRVRDTLLPGVVDSGVFDGKPYVLNFVYAVWGVWYSSSLFAKHGWTYPATWAEMLTLCEEIKKTGIAPWTYQGKYPEYLNDPLLTMAAKAGGMEMVTAIDHLEPGAWRHDAVREALEAYAELAGRGYIMKGSEALSHTEAQTAWCQGKAAFIPCGSWLESEQASVTPEGFDMVVAATPRLTGGDKMSAATILASASESFFVPTRAGNPAGGLEYLRWLLARESAAKFAELNAALPAVKGAVDGLTVSSGLTSINTMVEAAGTDTYNWRFRGWYAPLAKVVDDSTGELVTGRIDAKQWVDRVQKAADKVAGDDSVKKYRR</sequence>
<dbReference type="EMBL" id="BOOW01000001">
    <property type="protein sequence ID" value="GII89815.1"/>
    <property type="molecule type" value="Genomic_DNA"/>
</dbReference>
<keyword evidence="6" id="KW-1185">Reference proteome</keyword>
<keyword evidence="4" id="KW-0732">Signal</keyword>
<comment type="subcellular location">
    <subcellularLocation>
        <location evidence="1">Cell envelope</location>
    </subcellularLocation>
</comment>
<evidence type="ECO:0000256" key="3">
    <source>
        <dbReference type="ARBA" id="ARBA00022448"/>
    </source>
</evidence>
<dbReference type="AlphaFoldDB" id="A0A919R9E3"/>
<evidence type="ECO:0000313" key="6">
    <source>
        <dbReference type="Proteomes" id="UP000606172"/>
    </source>
</evidence>
<dbReference type="Gene3D" id="3.40.190.10">
    <property type="entry name" value="Periplasmic binding protein-like II"/>
    <property type="match status" value="2"/>
</dbReference>
<evidence type="ECO:0000313" key="5">
    <source>
        <dbReference type="EMBL" id="GII89815.1"/>
    </source>
</evidence>
<protein>
    <submittedName>
        <fullName evidence="5">Carbohydrate ABC transporter, N-acetylglucosamine/diacetylchitobiose-binding protein</fullName>
    </submittedName>
</protein>
<reference evidence="5" key="1">
    <citation type="submission" date="2021-01" db="EMBL/GenBank/DDBJ databases">
        <title>Whole genome shotgun sequence of Sinosporangium siamense NBRC 109515.</title>
        <authorList>
            <person name="Komaki H."/>
            <person name="Tamura T."/>
        </authorList>
    </citation>
    <scope>NUCLEOTIDE SEQUENCE</scope>
    <source>
        <strain evidence="5">NBRC 109515</strain>
    </source>
</reference>
<gene>
    <name evidence="5" type="ORF">Ssi02_00460</name>
</gene>
<keyword evidence="3" id="KW-0813">Transport</keyword>
<proteinExistence type="inferred from homology"/>
<evidence type="ECO:0000256" key="1">
    <source>
        <dbReference type="ARBA" id="ARBA00004196"/>
    </source>
</evidence>
<dbReference type="RefSeq" id="WP_204019638.1">
    <property type="nucleotide sequence ID" value="NZ_BOOW01000001.1"/>
</dbReference>
<dbReference type="InterPro" id="IPR022386">
    <property type="entry name" value="Chitin_NgcE"/>
</dbReference>
<dbReference type="PROSITE" id="PS51318">
    <property type="entry name" value="TAT"/>
    <property type="match status" value="1"/>
</dbReference>
<dbReference type="InterPro" id="IPR006311">
    <property type="entry name" value="TAT_signal"/>
</dbReference>
<dbReference type="Proteomes" id="UP000606172">
    <property type="component" value="Unassembled WGS sequence"/>
</dbReference>
<dbReference type="Pfam" id="PF01547">
    <property type="entry name" value="SBP_bac_1"/>
    <property type="match status" value="1"/>
</dbReference>
<dbReference type="InterPro" id="IPR006059">
    <property type="entry name" value="SBP"/>
</dbReference>
<evidence type="ECO:0000256" key="2">
    <source>
        <dbReference type="ARBA" id="ARBA00008520"/>
    </source>
</evidence>
<dbReference type="PANTHER" id="PTHR43649:SF31">
    <property type="entry name" value="SN-GLYCEROL-3-PHOSPHATE-BINDING PERIPLASMIC PROTEIN UGPB"/>
    <property type="match status" value="1"/>
</dbReference>
<accession>A0A919R9E3</accession>
<organism evidence="5 6">
    <name type="scientific">Sinosporangium siamense</name>
    <dbReference type="NCBI Taxonomy" id="1367973"/>
    <lineage>
        <taxon>Bacteria</taxon>
        <taxon>Bacillati</taxon>
        <taxon>Actinomycetota</taxon>
        <taxon>Actinomycetes</taxon>
        <taxon>Streptosporangiales</taxon>
        <taxon>Streptosporangiaceae</taxon>
        <taxon>Sinosporangium</taxon>
    </lineage>
</organism>
<dbReference type="NCBIfam" id="TIGR03851">
    <property type="entry name" value="chitin_NgcE"/>
    <property type="match status" value="1"/>
</dbReference>
<dbReference type="InterPro" id="IPR050490">
    <property type="entry name" value="Bact_solute-bd_prot1"/>
</dbReference>